<accession>A0ABV7KL60</accession>
<dbReference type="EMBL" id="JBHRUJ010000004">
    <property type="protein sequence ID" value="MFC3210203.1"/>
    <property type="molecule type" value="Genomic_DNA"/>
</dbReference>
<keyword evidence="3" id="KW-1185">Reference proteome</keyword>
<sequence length="105" mass="11181">MVDNTPPDNSSVTNGKAVATLIVGLLSIPLPFFGLFFDIFSYVLPFFGIAIGIFGIVLYGKAVNEMAWTGEGGRGIAVAGLNFSIAGILIQLFMIMGVIIFRSTF</sequence>
<gene>
    <name evidence="2" type="ORF">ACFOEJ_03825</name>
</gene>
<comment type="caution">
    <text evidence="2">The sequence shown here is derived from an EMBL/GenBank/DDBJ whole genome shotgun (WGS) entry which is preliminary data.</text>
</comment>
<evidence type="ECO:0000313" key="2">
    <source>
        <dbReference type="EMBL" id="MFC3210203.1"/>
    </source>
</evidence>
<protein>
    <submittedName>
        <fullName evidence="2">DUF4190 domain-containing protein</fullName>
    </submittedName>
</protein>
<feature type="transmembrane region" description="Helical" evidence="1">
    <location>
        <begin position="42"/>
        <end position="60"/>
    </location>
</feature>
<keyword evidence="1" id="KW-0472">Membrane</keyword>
<evidence type="ECO:0000313" key="3">
    <source>
        <dbReference type="Proteomes" id="UP001595625"/>
    </source>
</evidence>
<evidence type="ECO:0000256" key="1">
    <source>
        <dbReference type="SAM" id="Phobius"/>
    </source>
</evidence>
<feature type="transmembrane region" description="Helical" evidence="1">
    <location>
        <begin position="17"/>
        <end position="37"/>
    </location>
</feature>
<proteinExistence type="predicted"/>
<name>A0ABV7KL60_PLAOK</name>
<reference evidence="3" key="1">
    <citation type="journal article" date="2019" name="Int. J. Syst. Evol. Microbiol.">
        <title>The Global Catalogue of Microorganisms (GCM) 10K type strain sequencing project: providing services to taxonomists for standard genome sequencing and annotation.</title>
        <authorList>
            <consortium name="The Broad Institute Genomics Platform"/>
            <consortium name="The Broad Institute Genome Sequencing Center for Infectious Disease"/>
            <person name="Wu L."/>
            <person name="Ma J."/>
        </authorList>
    </citation>
    <scope>NUCLEOTIDE SEQUENCE [LARGE SCALE GENOMIC DNA]</scope>
    <source>
        <strain evidence="3">CCM 320</strain>
    </source>
</reference>
<keyword evidence="1" id="KW-0812">Transmembrane</keyword>
<dbReference type="Proteomes" id="UP001595625">
    <property type="component" value="Unassembled WGS sequence"/>
</dbReference>
<organism evidence="2 3">
    <name type="scientific">Planomicrobium okeanokoites</name>
    <name type="common">Planococcus okeanokoites</name>
    <name type="synonym">Flavobacterium okeanokoites</name>
    <dbReference type="NCBI Taxonomy" id="244"/>
    <lineage>
        <taxon>Bacteria</taxon>
        <taxon>Bacillati</taxon>
        <taxon>Bacillota</taxon>
        <taxon>Bacilli</taxon>
        <taxon>Bacillales</taxon>
        <taxon>Caryophanaceae</taxon>
        <taxon>Planomicrobium</taxon>
    </lineage>
</organism>
<dbReference type="RefSeq" id="WP_117313185.1">
    <property type="nucleotide sequence ID" value="NZ_JBHRUJ010000004.1"/>
</dbReference>
<keyword evidence="1" id="KW-1133">Transmembrane helix</keyword>
<feature type="transmembrane region" description="Helical" evidence="1">
    <location>
        <begin position="80"/>
        <end position="101"/>
    </location>
</feature>